<protein>
    <submittedName>
        <fullName evidence="1">Uncharacterized protein</fullName>
    </submittedName>
</protein>
<comment type="caution">
    <text evidence="1">The sequence shown here is derived from an EMBL/GenBank/DDBJ whole genome shotgun (WGS) entry which is preliminary data.</text>
</comment>
<dbReference type="AlphaFoldDB" id="A0AAQ1HPH8"/>
<dbReference type="Proteomes" id="UP000183385">
    <property type="component" value="Unassembled WGS sequence"/>
</dbReference>
<proteinExistence type="predicted"/>
<accession>A0AAQ1HPH8</accession>
<keyword evidence="2" id="KW-1185">Reference proteome</keyword>
<organism evidence="1 2">
    <name type="scientific">Pseudomonas citronellolis</name>
    <dbReference type="NCBI Taxonomy" id="53408"/>
    <lineage>
        <taxon>Bacteria</taxon>
        <taxon>Pseudomonadati</taxon>
        <taxon>Pseudomonadota</taxon>
        <taxon>Gammaproteobacteria</taxon>
        <taxon>Pseudomonadales</taxon>
        <taxon>Pseudomonadaceae</taxon>
        <taxon>Pseudomonas</taxon>
    </lineage>
</organism>
<sequence length="29" mass="3277">MVMQNGANACAAGPLWPRFAKHLKKNQFF</sequence>
<gene>
    <name evidence="1" type="ORF">SAMN05216577_1187</name>
</gene>
<dbReference type="EMBL" id="FOLS01000018">
    <property type="protein sequence ID" value="SFD14929.1"/>
    <property type="molecule type" value="Genomic_DNA"/>
</dbReference>
<evidence type="ECO:0000313" key="2">
    <source>
        <dbReference type="Proteomes" id="UP000183385"/>
    </source>
</evidence>
<name>A0AAQ1HPH8_9PSED</name>
<reference evidence="1 2" key="1">
    <citation type="submission" date="2016-10" db="EMBL/GenBank/DDBJ databases">
        <authorList>
            <person name="Varghese N."/>
            <person name="Submissions S."/>
        </authorList>
    </citation>
    <scope>NUCLEOTIDE SEQUENCE [LARGE SCALE GENOMIC DNA]</scope>
    <source>
        <strain evidence="1 2">LMG 18378</strain>
    </source>
</reference>
<evidence type="ECO:0000313" key="1">
    <source>
        <dbReference type="EMBL" id="SFD14929.1"/>
    </source>
</evidence>